<comment type="caution">
    <text evidence="3">The sequence shown here is derived from an EMBL/GenBank/DDBJ whole genome shotgun (WGS) entry which is preliminary data.</text>
</comment>
<accession>A0AA88YCG7</accession>
<dbReference type="Pfam" id="PF00339">
    <property type="entry name" value="Arrestin_N"/>
    <property type="match status" value="1"/>
</dbReference>
<keyword evidence="4" id="KW-1185">Reference proteome</keyword>
<feature type="domain" description="Arrestin C-terminal-like" evidence="2">
    <location>
        <begin position="101"/>
        <end position="232"/>
    </location>
</feature>
<dbReference type="PANTHER" id="PTHR11188:SF176">
    <property type="entry name" value="ARRESTIN DOMAIN-CONTAINING PROTEIN 1"/>
    <property type="match status" value="1"/>
</dbReference>
<dbReference type="InterPro" id="IPR011022">
    <property type="entry name" value="Arrestin_C-like"/>
</dbReference>
<dbReference type="SUPFAM" id="SSF81296">
    <property type="entry name" value="E set domains"/>
    <property type="match status" value="2"/>
</dbReference>
<dbReference type="InterPro" id="IPR014752">
    <property type="entry name" value="Arrestin-like_C"/>
</dbReference>
<name>A0AA88YCG7_PINIB</name>
<comment type="similarity">
    <text evidence="1">Belongs to the arrestin family.</text>
</comment>
<organism evidence="3 4">
    <name type="scientific">Pinctada imbricata</name>
    <name type="common">Atlantic pearl-oyster</name>
    <name type="synonym">Pinctada martensii</name>
    <dbReference type="NCBI Taxonomy" id="66713"/>
    <lineage>
        <taxon>Eukaryota</taxon>
        <taxon>Metazoa</taxon>
        <taxon>Spiralia</taxon>
        <taxon>Lophotrochozoa</taxon>
        <taxon>Mollusca</taxon>
        <taxon>Bivalvia</taxon>
        <taxon>Autobranchia</taxon>
        <taxon>Pteriomorphia</taxon>
        <taxon>Pterioida</taxon>
        <taxon>Pterioidea</taxon>
        <taxon>Pteriidae</taxon>
        <taxon>Pinctada</taxon>
    </lineage>
</organism>
<dbReference type="EMBL" id="VSWD01000007">
    <property type="protein sequence ID" value="KAK3096667.1"/>
    <property type="molecule type" value="Genomic_DNA"/>
</dbReference>
<dbReference type="InterPro" id="IPR014756">
    <property type="entry name" value="Ig_E-set"/>
</dbReference>
<dbReference type="Proteomes" id="UP001186944">
    <property type="component" value="Unassembled WGS sequence"/>
</dbReference>
<dbReference type="GO" id="GO:0005737">
    <property type="term" value="C:cytoplasm"/>
    <property type="evidence" value="ECO:0007669"/>
    <property type="project" value="TreeGrafter"/>
</dbReference>
<dbReference type="SMART" id="SM01017">
    <property type="entry name" value="Arrestin_C"/>
    <property type="match status" value="1"/>
</dbReference>
<gene>
    <name evidence="3" type="ORF">FSP39_002241</name>
</gene>
<protein>
    <recommendedName>
        <fullName evidence="2">Arrestin C-terminal-like domain-containing protein</fullName>
    </recommendedName>
</protein>
<dbReference type="InterPro" id="IPR011021">
    <property type="entry name" value="Arrestin-like_N"/>
</dbReference>
<dbReference type="InterPro" id="IPR050357">
    <property type="entry name" value="Arrestin_domain-protein"/>
</dbReference>
<dbReference type="PANTHER" id="PTHR11188">
    <property type="entry name" value="ARRESTIN DOMAIN CONTAINING PROTEIN"/>
    <property type="match status" value="1"/>
</dbReference>
<dbReference type="GO" id="GO:0015031">
    <property type="term" value="P:protein transport"/>
    <property type="evidence" value="ECO:0007669"/>
    <property type="project" value="TreeGrafter"/>
</dbReference>
<evidence type="ECO:0000256" key="1">
    <source>
        <dbReference type="ARBA" id="ARBA00005298"/>
    </source>
</evidence>
<evidence type="ECO:0000259" key="2">
    <source>
        <dbReference type="SMART" id="SM01017"/>
    </source>
</evidence>
<reference evidence="3" key="1">
    <citation type="submission" date="2019-08" db="EMBL/GenBank/DDBJ databases">
        <title>The improved chromosome-level genome for the pearl oyster Pinctada fucata martensii using PacBio sequencing and Hi-C.</title>
        <authorList>
            <person name="Zheng Z."/>
        </authorList>
    </citation>
    <scope>NUCLEOTIDE SEQUENCE</scope>
    <source>
        <strain evidence="3">ZZ-2019</strain>
        <tissue evidence="3">Adductor muscle</tissue>
    </source>
</reference>
<evidence type="ECO:0000313" key="3">
    <source>
        <dbReference type="EMBL" id="KAK3096667.1"/>
    </source>
</evidence>
<dbReference type="Gene3D" id="2.60.40.640">
    <property type="match status" value="2"/>
</dbReference>
<proteinExistence type="inferred from homology"/>
<evidence type="ECO:0000313" key="4">
    <source>
        <dbReference type="Proteomes" id="UP001186944"/>
    </source>
</evidence>
<dbReference type="Pfam" id="PF02752">
    <property type="entry name" value="Arrestin_C"/>
    <property type="match status" value="1"/>
</dbReference>
<sequence>MNLIGHNRKHGDCEDVTLHAGDHYYPFEFVLPPTLPSSFEVNHGSVRYFVKIKIDRPSWHKDYKLTTPFTVLSHLDLNFEENAMQPNQMNESKMICCLCCATGPVTAQFRIERRGYVPGEGVRIFAEIRNDSDRPILKSKVKLYQKTTLISSGGHKNRRTTDLAKIERGRIEGGGSDQWTGETLVIPPCPPSFLRGCSIIDIDHWLTFTADIEDTPFDLDLELPVIIGTIPLRNLYTVPQYGGFAPPIGFQGLYDVKFR</sequence>
<dbReference type="AlphaFoldDB" id="A0AA88YCG7"/>